<dbReference type="EMBL" id="SRLO01001722">
    <property type="protein sequence ID" value="TNN35706.1"/>
    <property type="molecule type" value="Genomic_DNA"/>
</dbReference>
<evidence type="ECO:0000256" key="1">
    <source>
        <dbReference type="SAM" id="MobiDB-lite"/>
    </source>
</evidence>
<feature type="region of interest" description="Disordered" evidence="1">
    <location>
        <begin position="74"/>
        <end position="99"/>
    </location>
</feature>
<accession>A0A4Z2F3A7</accession>
<keyword evidence="3" id="KW-1185">Reference proteome</keyword>
<sequence length="120" mass="12249">MAAGPREAGDTLAGQKIRGRSTACVPVNSVPVETSASETLHRQHATAGTPPPAYTWPQSPLTGFNSFEATSLVQDIKSQTDESKPLRSPPTSGPNGVNAQKNIAVSLANAAAVNAGAISV</sequence>
<organism evidence="2 3">
    <name type="scientific">Liparis tanakae</name>
    <name type="common">Tanaka's snailfish</name>
    <dbReference type="NCBI Taxonomy" id="230148"/>
    <lineage>
        <taxon>Eukaryota</taxon>
        <taxon>Metazoa</taxon>
        <taxon>Chordata</taxon>
        <taxon>Craniata</taxon>
        <taxon>Vertebrata</taxon>
        <taxon>Euteleostomi</taxon>
        <taxon>Actinopterygii</taxon>
        <taxon>Neopterygii</taxon>
        <taxon>Teleostei</taxon>
        <taxon>Neoteleostei</taxon>
        <taxon>Acanthomorphata</taxon>
        <taxon>Eupercaria</taxon>
        <taxon>Perciformes</taxon>
        <taxon>Cottioidei</taxon>
        <taxon>Cottales</taxon>
        <taxon>Liparidae</taxon>
        <taxon>Liparis</taxon>
    </lineage>
</organism>
<proteinExistence type="predicted"/>
<dbReference type="AlphaFoldDB" id="A0A4Z2F3A7"/>
<name>A0A4Z2F3A7_9TELE</name>
<protein>
    <submittedName>
        <fullName evidence="2">Uncharacterized protein</fullName>
    </submittedName>
</protein>
<evidence type="ECO:0000313" key="2">
    <source>
        <dbReference type="EMBL" id="TNN35706.1"/>
    </source>
</evidence>
<feature type="region of interest" description="Disordered" evidence="1">
    <location>
        <begin position="35"/>
        <end position="61"/>
    </location>
</feature>
<evidence type="ECO:0000313" key="3">
    <source>
        <dbReference type="Proteomes" id="UP000314294"/>
    </source>
</evidence>
<dbReference type="Proteomes" id="UP000314294">
    <property type="component" value="Unassembled WGS sequence"/>
</dbReference>
<comment type="caution">
    <text evidence="2">The sequence shown here is derived from an EMBL/GenBank/DDBJ whole genome shotgun (WGS) entry which is preliminary data.</text>
</comment>
<reference evidence="2 3" key="1">
    <citation type="submission" date="2019-03" db="EMBL/GenBank/DDBJ databases">
        <title>First draft genome of Liparis tanakae, snailfish: a comprehensive survey of snailfish specific genes.</title>
        <authorList>
            <person name="Kim W."/>
            <person name="Song I."/>
            <person name="Jeong J.-H."/>
            <person name="Kim D."/>
            <person name="Kim S."/>
            <person name="Ryu S."/>
            <person name="Song J.Y."/>
            <person name="Lee S.K."/>
        </authorList>
    </citation>
    <scope>NUCLEOTIDE SEQUENCE [LARGE SCALE GENOMIC DNA]</scope>
    <source>
        <tissue evidence="2">Muscle</tissue>
    </source>
</reference>
<gene>
    <name evidence="2" type="ORF">EYF80_054128</name>
</gene>